<protein>
    <submittedName>
        <fullName evidence="1">Uncharacterized protein</fullName>
    </submittedName>
</protein>
<organism evidence="1 2">
    <name type="scientific">Leptospirillum ferrodiazotrophum</name>
    <dbReference type="NCBI Taxonomy" id="412449"/>
    <lineage>
        <taxon>Bacteria</taxon>
        <taxon>Pseudomonadati</taxon>
        <taxon>Nitrospirota</taxon>
        <taxon>Nitrospiria</taxon>
        <taxon>Nitrospirales</taxon>
        <taxon>Nitrospiraceae</taxon>
        <taxon>Leptospirillum</taxon>
    </lineage>
</organism>
<evidence type="ECO:0000313" key="2">
    <source>
        <dbReference type="Proteomes" id="UP000009374"/>
    </source>
</evidence>
<dbReference type="Proteomes" id="UP000009374">
    <property type="component" value="Unassembled WGS sequence"/>
</dbReference>
<reference evidence="1 2" key="1">
    <citation type="journal article" date="2009" name="Appl. Environ. Microbiol.">
        <title>Community genomic and proteomic analyses of chemoautotrophic iron-oxidizing "Leptospirillum rubarum" (Group II) and "Leptospirillum ferrodiazotrophum" (Group III) bacteria in acid mine drainage biofilms.</title>
        <authorList>
            <person name="Goltsman D.S."/>
            <person name="Denef V.J."/>
            <person name="Singer S.W."/>
            <person name="VerBerkmoes N.C."/>
            <person name="Lefsrud M."/>
            <person name="Mueller R.S."/>
            <person name="Dick G.J."/>
            <person name="Sun C.L."/>
            <person name="Wheeler K.E."/>
            <person name="Zemla A."/>
            <person name="Baker B.J."/>
            <person name="Hauser L."/>
            <person name="Land M."/>
            <person name="Shah M.B."/>
            <person name="Thelen M.P."/>
            <person name="Hettich R.L."/>
            <person name="Banfield J.F."/>
        </authorList>
    </citation>
    <scope>NUCLEOTIDE SEQUENCE [LARGE SCALE GENOMIC DNA]</scope>
</reference>
<sequence length="416" mass="46502">MPFLVIESFRVIFLSRPFSGALFPSVISVQKGLDALSHATGPHILLFHEKRGLVLFSPTVRSLWPGADLGQSLADLRLFTEDGIVPAERHHLSSFWERISKGPGDYADMFVIKAGRIRQVFMLGFVCFRFPWGHLVIIIPGETPRELGGRIANPESWLAPSLKETLSAWMEDSDREALMGVALSAIPEDLLNMALVERHVPGSPDDSRPGYRLSYRVRGREWQRDAATEGNPPQEEKPVYMGGKVVDGEVVIGFSVYVGGIRSLGTLFLPLAKMPEAGLARLNGFLHKTSEALCLKVRETALPEFSYCRYWEPGGFRLEALREVAALLSPGDFRNIPVLPLWFPPDQDPLPLLMAIDRARYVTDILFVDEKKRAGCLLLRDVPREKAAMVRDKILRDKTMVTIDPPMTLGECLDTL</sequence>
<keyword evidence="2" id="KW-1185">Reference proteome</keyword>
<dbReference type="AlphaFoldDB" id="C6HU13"/>
<proteinExistence type="predicted"/>
<name>C6HU13_9BACT</name>
<accession>C6HU13</accession>
<gene>
    <name evidence="1" type="ORF">UBAL3_44810078</name>
</gene>
<dbReference type="EMBL" id="GG693852">
    <property type="protein sequence ID" value="EES53941.1"/>
    <property type="molecule type" value="Genomic_DNA"/>
</dbReference>
<evidence type="ECO:0000313" key="1">
    <source>
        <dbReference type="EMBL" id="EES53941.1"/>
    </source>
</evidence>